<keyword evidence="4" id="KW-1185">Reference proteome</keyword>
<gene>
    <name evidence="3" type="ordered locus">TERTU_4550</name>
</gene>
<dbReference type="HOGENOM" id="CLU_060077_2_2_6"/>
<dbReference type="OrthoDB" id="9802039at2"/>
<keyword evidence="1" id="KW-0238">DNA-binding</keyword>
<proteinExistence type="predicted"/>
<dbReference type="InterPro" id="IPR000551">
    <property type="entry name" value="MerR-type_HTH_dom"/>
</dbReference>
<dbReference type="KEGG" id="ttu:TERTU_4550"/>
<dbReference type="PANTHER" id="PTHR30204:SF90">
    <property type="entry name" value="HTH-TYPE TRANSCRIPTIONAL ACTIVATOR MTA"/>
    <property type="match status" value="1"/>
</dbReference>
<dbReference type="PANTHER" id="PTHR30204">
    <property type="entry name" value="REDOX-CYCLING DRUG-SENSING TRANSCRIPTIONAL ACTIVATOR SOXR"/>
    <property type="match status" value="1"/>
</dbReference>
<dbReference type="Proteomes" id="UP000009080">
    <property type="component" value="Chromosome"/>
</dbReference>
<dbReference type="SMART" id="SM00422">
    <property type="entry name" value="HTH_MERR"/>
    <property type="match status" value="1"/>
</dbReference>
<dbReference type="RefSeq" id="WP_015820360.1">
    <property type="nucleotide sequence ID" value="NC_012997.1"/>
</dbReference>
<evidence type="ECO:0000256" key="1">
    <source>
        <dbReference type="ARBA" id="ARBA00023125"/>
    </source>
</evidence>
<evidence type="ECO:0000313" key="4">
    <source>
        <dbReference type="Proteomes" id="UP000009080"/>
    </source>
</evidence>
<organism evidence="3 4">
    <name type="scientific">Teredinibacter turnerae (strain ATCC 39867 / T7901)</name>
    <dbReference type="NCBI Taxonomy" id="377629"/>
    <lineage>
        <taxon>Bacteria</taxon>
        <taxon>Pseudomonadati</taxon>
        <taxon>Pseudomonadota</taxon>
        <taxon>Gammaproteobacteria</taxon>
        <taxon>Cellvibrionales</taxon>
        <taxon>Cellvibrionaceae</taxon>
        <taxon>Teredinibacter</taxon>
    </lineage>
</organism>
<dbReference type="SUPFAM" id="SSF46955">
    <property type="entry name" value="Putative DNA-binding domain"/>
    <property type="match status" value="1"/>
</dbReference>
<reference evidence="3 4" key="1">
    <citation type="journal article" date="2009" name="PLoS ONE">
        <title>The complete genome of Teredinibacter turnerae T7901: an intracellular endosymbiont of marine wood-boring bivalves (shipworms).</title>
        <authorList>
            <person name="Yang J.C."/>
            <person name="Madupu R."/>
            <person name="Durkin A.S."/>
            <person name="Ekborg N.A."/>
            <person name="Pedamallu C.S."/>
            <person name="Hostetler J.B."/>
            <person name="Radune D."/>
            <person name="Toms B.S."/>
            <person name="Henrissat B."/>
            <person name="Coutinho P.M."/>
            <person name="Schwarz S."/>
            <person name="Field L."/>
            <person name="Trindade-Silva A.E."/>
            <person name="Soares C.A.G."/>
            <person name="Elshahawi S."/>
            <person name="Hanora A."/>
            <person name="Schmidt E.W."/>
            <person name="Haygood M.G."/>
            <person name="Posfai J."/>
            <person name="Benner J."/>
            <person name="Madinger C."/>
            <person name="Nove J."/>
            <person name="Anton B."/>
            <person name="Chaudhary K."/>
            <person name="Foster J."/>
            <person name="Holman A."/>
            <person name="Kumar S."/>
            <person name="Lessard P.A."/>
            <person name="Luyten Y.A."/>
            <person name="Slatko B."/>
            <person name="Wood N."/>
            <person name="Wu B."/>
            <person name="Teplitski M."/>
            <person name="Mougous J.D."/>
            <person name="Ward N."/>
            <person name="Eisen J.A."/>
            <person name="Badger J.H."/>
            <person name="Distel D.L."/>
        </authorList>
    </citation>
    <scope>NUCLEOTIDE SEQUENCE [LARGE SCALE GENOMIC DNA]</scope>
    <source>
        <strain evidence="4">ATCC 39867 / T7901</strain>
    </source>
</reference>
<dbReference type="InterPro" id="IPR047057">
    <property type="entry name" value="MerR_fam"/>
</dbReference>
<evidence type="ECO:0000313" key="3">
    <source>
        <dbReference type="EMBL" id="ACR14244.1"/>
    </source>
</evidence>
<dbReference type="Pfam" id="PF13411">
    <property type="entry name" value="MerR_1"/>
    <property type="match status" value="1"/>
</dbReference>
<dbReference type="Gene3D" id="1.10.1660.10">
    <property type="match status" value="1"/>
</dbReference>
<accession>C5BJR4</accession>
<dbReference type="eggNOG" id="COG0789">
    <property type="taxonomic scope" value="Bacteria"/>
</dbReference>
<sequence length="170" mass="20190">MYTITQLAREFKLSRATLIYYEREQLLVPAQRGQNGYRWYGEKEAQRLQLILSYRAYGLPIADIKALLNNDGNFNQSEILLQHFQHLENEITNLRQQQKAIVAFLQQPQLLEKTMVSKERWVEIMRAAGFNDDAMTRWHRKFEEMEPEEHAAFLKSLGISDTEIKRIREM</sequence>
<feature type="domain" description="HTH merR-type" evidence="2">
    <location>
        <begin position="1"/>
        <end position="70"/>
    </location>
</feature>
<name>C5BJR4_TERTT</name>
<dbReference type="EMBL" id="CP001614">
    <property type="protein sequence ID" value="ACR14244.1"/>
    <property type="molecule type" value="Genomic_DNA"/>
</dbReference>
<dbReference type="PROSITE" id="PS50937">
    <property type="entry name" value="HTH_MERR_2"/>
    <property type="match status" value="1"/>
</dbReference>
<dbReference type="GO" id="GO:0003677">
    <property type="term" value="F:DNA binding"/>
    <property type="evidence" value="ECO:0007669"/>
    <property type="project" value="UniProtKB-KW"/>
</dbReference>
<dbReference type="AlphaFoldDB" id="C5BJR4"/>
<dbReference type="InterPro" id="IPR009061">
    <property type="entry name" value="DNA-bd_dom_put_sf"/>
</dbReference>
<protein>
    <submittedName>
        <fullName evidence="3">Transcriptional regulator, MerR family</fullName>
    </submittedName>
</protein>
<dbReference type="GO" id="GO:0003700">
    <property type="term" value="F:DNA-binding transcription factor activity"/>
    <property type="evidence" value="ECO:0007669"/>
    <property type="project" value="InterPro"/>
</dbReference>
<evidence type="ECO:0000259" key="2">
    <source>
        <dbReference type="PROSITE" id="PS50937"/>
    </source>
</evidence>
<dbReference type="STRING" id="377629.TERTU_4550"/>